<feature type="compositionally biased region" description="Basic and acidic residues" evidence="7">
    <location>
        <begin position="798"/>
        <end position="809"/>
    </location>
</feature>
<gene>
    <name evidence="10" type="ORF">OAUR00152_LOCUS24485</name>
</gene>
<organism evidence="10">
    <name type="scientific">Odontella aurita</name>
    <dbReference type="NCBI Taxonomy" id="265563"/>
    <lineage>
        <taxon>Eukaryota</taxon>
        <taxon>Sar</taxon>
        <taxon>Stramenopiles</taxon>
        <taxon>Ochrophyta</taxon>
        <taxon>Bacillariophyta</taxon>
        <taxon>Mediophyceae</taxon>
        <taxon>Biddulphiophycidae</taxon>
        <taxon>Eupodiscales</taxon>
        <taxon>Odontellaceae</taxon>
        <taxon>Odontella</taxon>
    </lineage>
</organism>
<dbReference type="CDD" id="cd00038">
    <property type="entry name" value="CAP_ED"/>
    <property type="match status" value="1"/>
</dbReference>
<dbReference type="PANTHER" id="PTHR10217:SF435">
    <property type="entry name" value="POTASSIUM VOLTAGE-GATED CHANNEL PROTEIN EAG"/>
    <property type="match status" value="1"/>
</dbReference>
<dbReference type="PROSITE" id="PS50042">
    <property type="entry name" value="CNMP_BINDING_3"/>
    <property type="match status" value="1"/>
</dbReference>
<feature type="domain" description="Cyclic nucleotide-binding" evidence="9">
    <location>
        <begin position="482"/>
        <end position="602"/>
    </location>
</feature>
<keyword evidence="6 8" id="KW-0472">Membrane</keyword>
<feature type="transmembrane region" description="Helical" evidence="8">
    <location>
        <begin position="234"/>
        <end position="256"/>
    </location>
</feature>
<feature type="transmembrane region" description="Helical" evidence="8">
    <location>
        <begin position="268"/>
        <end position="293"/>
    </location>
</feature>
<evidence type="ECO:0000256" key="2">
    <source>
        <dbReference type="ARBA" id="ARBA00022448"/>
    </source>
</evidence>
<comment type="subcellular location">
    <subcellularLocation>
        <location evidence="1">Membrane</location>
        <topology evidence="1">Multi-pass membrane protein</topology>
    </subcellularLocation>
</comment>
<evidence type="ECO:0000256" key="6">
    <source>
        <dbReference type="ARBA" id="ARBA00023136"/>
    </source>
</evidence>
<dbReference type="InterPro" id="IPR014710">
    <property type="entry name" value="RmlC-like_jellyroll"/>
</dbReference>
<proteinExistence type="predicted"/>
<dbReference type="InterPro" id="IPR027359">
    <property type="entry name" value="Volt_channel_dom_sf"/>
</dbReference>
<dbReference type="InterPro" id="IPR018490">
    <property type="entry name" value="cNMP-bd_dom_sf"/>
</dbReference>
<evidence type="ECO:0000259" key="9">
    <source>
        <dbReference type="PROSITE" id="PS50042"/>
    </source>
</evidence>
<accession>A0A7S4J9K1</accession>
<evidence type="ECO:0000256" key="7">
    <source>
        <dbReference type="SAM" id="MobiDB-lite"/>
    </source>
</evidence>
<dbReference type="SUPFAM" id="SSF81324">
    <property type="entry name" value="Voltage-gated potassium channels"/>
    <property type="match status" value="1"/>
</dbReference>
<evidence type="ECO:0000256" key="8">
    <source>
        <dbReference type="SAM" id="Phobius"/>
    </source>
</evidence>
<dbReference type="InterPro" id="IPR050818">
    <property type="entry name" value="KCNH_animal-type"/>
</dbReference>
<dbReference type="Pfam" id="PF00520">
    <property type="entry name" value="Ion_trans"/>
    <property type="match status" value="1"/>
</dbReference>
<evidence type="ECO:0000256" key="3">
    <source>
        <dbReference type="ARBA" id="ARBA00022692"/>
    </source>
</evidence>
<dbReference type="GO" id="GO:0042391">
    <property type="term" value="P:regulation of membrane potential"/>
    <property type="evidence" value="ECO:0007669"/>
    <property type="project" value="TreeGrafter"/>
</dbReference>
<name>A0A7S4J9K1_9STRA</name>
<dbReference type="PANTHER" id="PTHR10217">
    <property type="entry name" value="VOLTAGE AND LIGAND GATED POTASSIUM CHANNEL"/>
    <property type="match status" value="1"/>
</dbReference>
<dbReference type="GO" id="GO:0005886">
    <property type="term" value="C:plasma membrane"/>
    <property type="evidence" value="ECO:0007669"/>
    <property type="project" value="TreeGrafter"/>
</dbReference>
<evidence type="ECO:0000256" key="4">
    <source>
        <dbReference type="ARBA" id="ARBA00022989"/>
    </source>
</evidence>
<dbReference type="AlphaFoldDB" id="A0A7S4J9K1"/>
<evidence type="ECO:0000256" key="5">
    <source>
        <dbReference type="ARBA" id="ARBA00023065"/>
    </source>
</evidence>
<keyword evidence="5" id="KW-0406">Ion transport</keyword>
<dbReference type="InterPro" id="IPR000595">
    <property type="entry name" value="cNMP-bd_dom"/>
</dbReference>
<dbReference type="InterPro" id="IPR005821">
    <property type="entry name" value="Ion_trans_dom"/>
</dbReference>
<dbReference type="EMBL" id="HBKQ01035647">
    <property type="protein sequence ID" value="CAE2256679.1"/>
    <property type="molecule type" value="Transcribed_RNA"/>
</dbReference>
<keyword evidence="4 8" id="KW-1133">Transmembrane helix</keyword>
<reference evidence="10" key="1">
    <citation type="submission" date="2021-01" db="EMBL/GenBank/DDBJ databases">
        <authorList>
            <person name="Corre E."/>
            <person name="Pelletier E."/>
            <person name="Niang G."/>
            <person name="Scheremetjew M."/>
            <person name="Finn R."/>
            <person name="Kale V."/>
            <person name="Holt S."/>
            <person name="Cochrane G."/>
            <person name="Meng A."/>
            <person name="Brown T."/>
            <person name="Cohen L."/>
        </authorList>
    </citation>
    <scope>NUCLEOTIDE SEQUENCE</scope>
    <source>
        <strain evidence="10">Isolate 1302-5</strain>
    </source>
</reference>
<keyword evidence="2" id="KW-0813">Transport</keyword>
<dbReference type="Gene3D" id="1.20.120.350">
    <property type="entry name" value="Voltage-gated potassium channels. Chain C"/>
    <property type="match status" value="1"/>
</dbReference>
<sequence length="809" mass="91141">MMIFGNAAVCEPIRDTVMFHTAGIVVLTVCVNSTTMPKLICYLGMDKVGPSKKLIYDQAMRNLLKAGEKQESNLRGDHMFDSVVWDMSRKYYCQIIAGLETPASKRRSTVEDERREEKEARRRALMITKKSYWRQFQDGLLSNESVQYLVHHTDLAIDDDCRLNEWSTYVELVRLSPAANKVDGKELNAKLPHADAQRMKMLTFLESVPVLVAILVLVIISCTLSLVLDPVEYALVSFIEHITSILFFIELCVRFYCIQNWQTAAIDVYVMVDTFAVLLDIVLIGAGDFLGGFNAKSFRSVRFLRLVRLLRLARVANKIKQTKIAAMNEPTSLWDKTESWAKKYKRRVLFSQLKHGYEIATGFKVAREEVLAAFKHIESMTQGSLAIRRSVEKDLNDVRSTLMDMQRLYSEIAASITTSIATRTILNKQRHAIQDLYYEGLLDSNESSKLTASVEYQMKILTSQPPIIEMPKKRDILSQIPWLECVGKDELQLITAAFEDSVFQRGDVLVEQDVDEQSVHVLARGTVAVSMTNEKGDNVVLDELGMGSVFGEIAWAMQCKRGASITATSPGLLFTIRGPKLREIAESNAELETRLWQTCGRRVSENLLALHLEDQAHVSRREIRDLVHEMSLYTVYPQTKRVCFNTSGKVVILHGKVVIQDDHSGKTTVFDAPRVLDMFNTNCLYTADFSTDAKFMCHPRTISEKRDQGTRPSGSIPNISLVGLEYERPSLAGLEYKRPSTFMSRSALHDFVLLPSNNGTVRMPLAMVRRADASSRQEENNGHSSGASGSEHSSSSKPQEEKVNGSEIV</sequence>
<dbReference type="SMART" id="SM00100">
    <property type="entry name" value="cNMP"/>
    <property type="match status" value="1"/>
</dbReference>
<evidence type="ECO:0000256" key="1">
    <source>
        <dbReference type="ARBA" id="ARBA00004141"/>
    </source>
</evidence>
<evidence type="ECO:0000313" key="10">
    <source>
        <dbReference type="EMBL" id="CAE2256679.1"/>
    </source>
</evidence>
<feature type="region of interest" description="Disordered" evidence="7">
    <location>
        <begin position="770"/>
        <end position="809"/>
    </location>
</feature>
<keyword evidence="3 8" id="KW-0812">Transmembrane</keyword>
<feature type="compositionally biased region" description="Low complexity" evidence="7">
    <location>
        <begin position="782"/>
        <end position="796"/>
    </location>
</feature>
<dbReference type="Gene3D" id="2.60.120.10">
    <property type="entry name" value="Jelly Rolls"/>
    <property type="match status" value="1"/>
</dbReference>
<feature type="compositionally biased region" description="Basic and acidic residues" evidence="7">
    <location>
        <begin position="770"/>
        <end position="781"/>
    </location>
</feature>
<dbReference type="GO" id="GO:0005249">
    <property type="term" value="F:voltage-gated potassium channel activity"/>
    <property type="evidence" value="ECO:0007669"/>
    <property type="project" value="TreeGrafter"/>
</dbReference>
<feature type="transmembrane region" description="Helical" evidence="8">
    <location>
        <begin position="208"/>
        <end position="228"/>
    </location>
</feature>
<protein>
    <recommendedName>
        <fullName evidence="9">Cyclic nucleotide-binding domain-containing protein</fullName>
    </recommendedName>
</protein>
<dbReference type="SUPFAM" id="SSF51206">
    <property type="entry name" value="cAMP-binding domain-like"/>
    <property type="match status" value="1"/>
</dbReference>
<dbReference type="Pfam" id="PF00027">
    <property type="entry name" value="cNMP_binding"/>
    <property type="match status" value="1"/>
</dbReference>